<dbReference type="PANTHER" id="PTHR31170:SF25">
    <property type="entry name" value="BNAA09G04570D PROTEIN"/>
    <property type="match status" value="1"/>
</dbReference>
<keyword evidence="2" id="KW-1185">Reference proteome</keyword>
<evidence type="ECO:0000313" key="1">
    <source>
        <dbReference type="EMBL" id="RWR91979.1"/>
    </source>
</evidence>
<evidence type="ECO:0000313" key="2">
    <source>
        <dbReference type="Proteomes" id="UP000283530"/>
    </source>
</evidence>
<dbReference type="AlphaFoldDB" id="A0A3S3PJK5"/>
<dbReference type="PANTHER" id="PTHR31170">
    <property type="entry name" value="BNAC04G53230D PROTEIN"/>
    <property type="match status" value="1"/>
</dbReference>
<dbReference type="Pfam" id="PF03140">
    <property type="entry name" value="DUF247"/>
    <property type="match status" value="1"/>
</dbReference>
<sequence length="379" mass="42891">MALCASHHQSRRNRNGKLSHYLKQMKGLEVEVRSFYSENIEMESKEFVEMMLLDGCFIVELFLNLKDRNATAETDDPIYSTEWILPIIRLDMLLLENQLPFLVVKHIFQLVKGADASFSLLVELALRFFEHLMPMKKEISSPISVFYSKNSIHHLLQLYHLHLIPTTLQSDTTDQGGNAAVAIYPDNIPVPPPPQSDTTDQGGNAAVAIYPDNIPVPPPPQSDTTDQGGNAAVAIYEDNRPVPPPRSIMSASDLRHFLRLTKKENASSIVEVELKGGRLEIPTLWINHSTNSILRNLIAWELCYPKCGTQFTSYAFFMDCLIDSPKDVAILKDLNIIEHWLGNNEAVALLFNQMCIGLYLPRSHYALMSFVFQIEMEFS</sequence>
<protein>
    <submittedName>
        <fullName evidence="1">UPF0481 protein</fullName>
    </submittedName>
</protein>
<proteinExistence type="predicted"/>
<comment type="caution">
    <text evidence="1">The sequence shown here is derived from an EMBL/GenBank/DDBJ whole genome shotgun (WGS) entry which is preliminary data.</text>
</comment>
<dbReference type="OrthoDB" id="1862127at2759"/>
<gene>
    <name evidence="1" type="ORF">CKAN_02116700</name>
</gene>
<reference evidence="1 2" key="1">
    <citation type="journal article" date="2019" name="Nat. Plants">
        <title>Stout camphor tree genome fills gaps in understanding of flowering plant genome evolution.</title>
        <authorList>
            <person name="Chaw S.M."/>
            <person name="Liu Y.C."/>
            <person name="Wu Y.W."/>
            <person name="Wang H.Y."/>
            <person name="Lin C.I."/>
            <person name="Wu C.S."/>
            <person name="Ke H.M."/>
            <person name="Chang L.Y."/>
            <person name="Hsu C.Y."/>
            <person name="Yang H.T."/>
            <person name="Sudianto E."/>
            <person name="Hsu M.H."/>
            <person name="Wu K.P."/>
            <person name="Wang L.N."/>
            <person name="Leebens-Mack J.H."/>
            <person name="Tsai I.J."/>
        </authorList>
    </citation>
    <scope>NUCLEOTIDE SEQUENCE [LARGE SCALE GENOMIC DNA]</scope>
    <source>
        <strain evidence="2">cv. Chaw 1501</strain>
        <tissue evidence="1">Young leaves</tissue>
    </source>
</reference>
<organism evidence="1 2">
    <name type="scientific">Cinnamomum micranthum f. kanehirae</name>
    <dbReference type="NCBI Taxonomy" id="337451"/>
    <lineage>
        <taxon>Eukaryota</taxon>
        <taxon>Viridiplantae</taxon>
        <taxon>Streptophyta</taxon>
        <taxon>Embryophyta</taxon>
        <taxon>Tracheophyta</taxon>
        <taxon>Spermatophyta</taxon>
        <taxon>Magnoliopsida</taxon>
        <taxon>Magnoliidae</taxon>
        <taxon>Laurales</taxon>
        <taxon>Lauraceae</taxon>
        <taxon>Cinnamomum</taxon>
    </lineage>
</organism>
<accession>A0A3S3PJK5</accession>
<dbReference type="EMBL" id="QPKB01000009">
    <property type="protein sequence ID" value="RWR91979.1"/>
    <property type="molecule type" value="Genomic_DNA"/>
</dbReference>
<dbReference type="Proteomes" id="UP000283530">
    <property type="component" value="Unassembled WGS sequence"/>
</dbReference>
<name>A0A3S3PJK5_9MAGN</name>
<dbReference type="InterPro" id="IPR004158">
    <property type="entry name" value="DUF247_pln"/>
</dbReference>
<dbReference type="STRING" id="337451.A0A3S3PJK5"/>